<dbReference type="RefSeq" id="WP_205103205.1">
    <property type="nucleotide sequence ID" value="NZ_JACJJC010000011.1"/>
</dbReference>
<proteinExistence type="predicted"/>
<dbReference type="EMBL" id="JACJJC010000011">
    <property type="protein sequence ID" value="MBM6704424.1"/>
    <property type="molecule type" value="Genomic_DNA"/>
</dbReference>
<sequence length="211" mass="24457">MTKSTSSKERAHQVALLLALNLQYDLSINEEEIDLLGGLIEYQRQIIIEADSLAKVFSELLDQNKTEPLENSPLPLSVMAVVDTEPKITIRNGFFGSKNTQAAYFRYPFGIVKVVLKHFLHEDEDYRITEDDLRFIPVIVREYWPCEHKKGTNRNGAKTEWRVIRGNRELVLVTEEENPRIIPGSDNETLVTFYVQNPRKRRKDKLLSIKK</sequence>
<name>A0ABS2DSZ6_9BURK</name>
<dbReference type="Proteomes" id="UP000715095">
    <property type="component" value="Unassembled WGS sequence"/>
</dbReference>
<organism evidence="1 2">
    <name type="scientific">Sutterella massiliensis</name>
    <dbReference type="NCBI Taxonomy" id="1816689"/>
    <lineage>
        <taxon>Bacteria</taxon>
        <taxon>Pseudomonadati</taxon>
        <taxon>Pseudomonadota</taxon>
        <taxon>Betaproteobacteria</taxon>
        <taxon>Burkholderiales</taxon>
        <taxon>Sutterellaceae</taxon>
        <taxon>Sutterella</taxon>
    </lineage>
</organism>
<comment type="caution">
    <text evidence="1">The sequence shown here is derived from an EMBL/GenBank/DDBJ whole genome shotgun (WGS) entry which is preliminary data.</text>
</comment>
<protein>
    <submittedName>
        <fullName evidence="1">Uncharacterized protein</fullName>
    </submittedName>
</protein>
<keyword evidence="2" id="KW-1185">Reference proteome</keyword>
<evidence type="ECO:0000313" key="1">
    <source>
        <dbReference type="EMBL" id="MBM6704424.1"/>
    </source>
</evidence>
<evidence type="ECO:0000313" key="2">
    <source>
        <dbReference type="Proteomes" id="UP000715095"/>
    </source>
</evidence>
<gene>
    <name evidence="1" type="ORF">H6A60_08020</name>
</gene>
<accession>A0ABS2DSZ6</accession>
<reference evidence="1 2" key="1">
    <citation type="journal article" date="2021" name="Sci. Rep.">
        <title>The distribution of antibiotic resistance genes in chicken gut microbiota commensals.</title>
        <authorList>
            <person name="Juricova H."/>
            <person name="Matiasovicova J."/>
            <person name="Kubasova T."/>
            <person name="Cejkova D."/>
            <person name="Rychlik I."/>
        </authorList>
    </citation>
    <scope>NUCLEOTIDE SEQUENCE [LARGE SCALE GENOMIC DNA]</scope>
    <source>
        <strain evidence="1 2">An829</strain>
    </source>
</reference>